<accession>A0A1V1NQK8</accession>
<dbReference type="Proteomes" id="UP000189670">
    <property type="component" value="Unassembled WGS sequence"/>
</dbReference>
<dbReference type="EMBL" id="ATBP01003539">
    <property type="protein sequence ID" value="ETR64859.1"/>
    <property type="molecule type" value="Genomic_DNA"/>
</dbReference>
<reference evidence="2" key="1">
    <citation type="submission" date="2012-11" db="EMBL/GenBank/DDBJ databases">
        <authorList>
            <person name="Lucero-Rivera Y.E."/>
            <person name="Tovar-Ramirez D."/>
        </authorList>
    </citation>
    <scope>NUCLEOTIDE SEQUENCE [LARGE SCALE GENOMIC DNA]</scope>
    <source>
        <strain evidence="2">Araruama</strain>
    </source>
</reference>
<evidence type="ECO:0000313" key="1">
    <source>
        <dbReference type="EMBL" id="ETR64859.1"/>
    </source>
</evidence>
<comment type="caution">
    <text evidence="1">The sequence shown here is derived from an EMBL/GenBank/DDBJ whole genome shotgun (WGS) entry which is preliminary data.</text>
</comment>
<organism evidence="1 2">
    <name type="scientific">Candidatus Magnetoglobus multicellularis str. Araruama</name>
    <dbReference type="NCBI Taxonomy" id="890399"/>
    <lineage>
        <taxon>Bacteria</taxon>
        <taxon>Pseudomonadati</taxon>
        <taxon>Thermodesulfobacteriota</taxon>
        <taxon>Desulfobacteria</taxon>
        <taxon>Desulfobacterales</taxon>
        <taxon>Desulfobacteraceae</taxon>
        <taxon>Candidatus Magnetoglobus</taxon>
    </lineage>
</organism>
<gene>
    <name evidence="1" type="ORF">OMM_15237</name>
</gene>
<dbReference type="AlphaFoldDB" id="A0A1V1NQK8"/>
<evidence type="ECO:0000313" key="2">
    <source>
        <dbReference type="Proteomes" id="UP000189670"/>
    </source>
</evidence>
<feature type="non-terminal residue" evidence="1">
    <location>
        <position position="99"/>
    </location>
</feature>
<sequence length="99" mass="11973">MIDFIDHSIDLWANLFSMELNDPRTKKDISDRPIEDIDSFKWGEIKKDLHQFVEQNFIMNSNDLFDHYTNEYFYSGDVIVTLSDIYDKEFSWDKFINFT</sequence>
<name>A0A1V1NQK8_9BACT</name>
<proteinExistence type="predicted"/>
<protein>
    <submittedName>
        <fullName evidence="1">Uncharacterized protein</fullName>
    </submittedName>
</protein>